<proteinExistence type="predicted"/>
<dbReference type="HOGENOM" id="CLU_142121_0_0_9"/>
<evidence type="ECO:0000313" key="1">
    <source>
        <dbReference type="EMBL" id="QBF74078.1"/>
    </source>
</evidence>
<sequence>MHFGFSYIGLIFLIMLMVPNLFWTKNQPKDYEKYVHNESKILLLFERVGEVLVTCLLLIFKDFNIQGISAWMIWLITAFVLMIMYELYWIRYFKSEKTMKDFYSSLMGIPVAGATLPVVACGLIAIYGRNPILFVAAIILGVGHIGIHLNHKKEL</sequence>
<gene>
    <name evidence="1" type="ORF">HDCHBGLK_01474</name>
</gene>
<dbReference type="OrthoDB" id="53505at2"/>
<accession>B0NHX4</accession>
<dbReference type="KEGG" id="csci:HDCHBGLK_01474"/>
<dbReference type="eggNOG" id="ENOG50339C9">
    <property type="taxonomic scope" value="Bacteria"/>
</dbReference>
<dbReference type="AlphaFoldDB" id="B0NHX4"/>
<dbReference type="STRING" id="411468.CLOSCI_03090"/>
<dbReference type="GeneID" id="62695698"/>
<name>B0NHX4_CLOS5</name>
<organism evidence="1 2">
    <name type="scientific">Clostridium scindens (strain ATCC 35704 / DSM 5676 / VPI 13733 / 19)</name>
    <dbReference type="NCBI Taxonomy" id="411468"/>
    <lineage>
        <taxon>Bacteria</taxon>
        <taxon>Bacillati</taxon>
        <taxon>Bacillota</taxon>
        <taxon>Clostridia</taxon>
        <taxon>Lachnospirales</taxon>
        <taxon>Lachnospiraceae</taxon>
    </lineage>
</organism>
<dbReference type="RefSeq" id="WP_004607819.1">
    <property type="nucleotide sequence ID" value="NZ_CP036170.1"/>
</dbReference>
<keyword evidence="2" id="KW-1185">Reference proteome</keyword>
<dbReference type="Proteomes" id="UP000289664">
    <property type="component" value="Chromosome"/>
</dbReference>
<dbReference type="EMBL" id="CP036170">
    <property type="protein sequence ID" value="QBF74078.1"/>
    <property type="molecule type" value="Genomic_DNA"/>
</dbReference>
<reference evidence="1 2" key="1">
    <citation type="journal article" date="2019" name="Appl. Environ. Microbiol.">
        <title>Clostridium scindens ATCC 35704: integration of nutritional requirements, the complete genome sequence, and global transcriptional responses to bile acids.</title>
        <authorList>
            <person name="Devendran S."/>
            <person name="Shrestha R."/>
            <person name="Alves J.M.P."/>
            <person name="Wolf P.G."/>
            <person name="Ly L."/>
            <person name="Hernandez A.G."/>
            <person name="Mendez-Garcia C."/>
            <person name="Inboden A."/>
            <person name="Wiley J."/>
            <person name="Paul O."/>
            <person name="Allen A."/>
            <person name="Springer E."/>
            <person name="Wright C.L."/>
            <person name="Fields C.J."/>
            <person name="Daniel S.L."/>
            <person name="Ridlon J.M."/>
        </authorList>
    </citation>
    <scope>NUCLEOTIDE SEQUENCE [LARGE SCALE GENOMIC DNA]</scope>
    <source>
        <strain evidence="1 2">ATCC 35704</strain>
    </source>
</reference>
<protein>
    <submittedName>
        <fullName evidence="1">Uncharacterized protein</fullName>
    </submittedName>
</protein>
<evidence type="ECO:0000313" key="2">
    <source>
        <dbReference type="Proteomes" id="UP000289664"/>
    </source>
</evidence>